<dbReference type="SUPFAM" id="SSF109859">
    <property type="entry name" value="NblA-like"/>
    <property type="match status" value="1"/>
</dbReference>
<protein>
    <submittedName>
        <fullName evidence="1">NblA/ycf18 family protein</fullName>
    </submittedName>
</protein>
<gene>
    <name evidence="1" type="ORF">IQ266_22300</name>
</gene>
<organism evidence="1 2">
    <name type="scientific">Romeriopsis navalis LEGE 11480</name>
    <dbReference type="NCBI Taxonomy" id="2777977"/>
    <lineage>
        <taxon>Bacteria</taxon>
        <taxon>Bacillati</taxon>
        <taxon>Cyanobacteriota</taxon>
        <taxon>Cyanophyceae</taxon>
        <taxon>Leptolyngbyales</taxon>
        <taxon>Leptolyngbyaceae</taxon>
        <taxon>Romeriopsis</taxon>
        <taxon>Romeriopsis navalis</taxon>
    </lineage>
</organism>
<sequence length="59" mass="7004">MESTDQLSLEQQFQQRQFSDQVRRLSPADAQDLLIELHRQMMVKDNVYQQLLKPSLTIN</sequence>
<reference evidence="1" key="1">
    <citation type="submission" date="2020-10" db="EMBL/GenBank/DDBJ databases">
        <authorList>
            <person name="Castelo-Branco R."/>
            <person name="Eusebio N."/>
            <person name="Adriana R."/>
            <person name="Vieira A."/>
            <person name="Brugerolle De Fraissinette N."/>
            <person name="Rezende De Castro R."/>
            <person name="Schneider M.P."/>
            <person name="Vasconcelos V."/>
            <person name="Leao P.N."/>
        </authorList>
    </citation>
    <scope>NUCLEOTIDE SEQUENCE</scope>
    <source>
        <strain evidence="1">LEGE 11480</strain>
    </source>
</reference>
<dbReference type="InterPro" id="IPR007574">
    <property type="entry name" value="NblA"/>
</dbReference>
<comment type="caution">
    <text evidence="1">The sequence shown here is derived from an EMBL/GenBank/DDBJ whole genome shotgun (WGS) entry which is preliminary data.</text>
</comment>
<dbReference type="Gene3D" id="1.10.287.670">
    <property type="entry name" value="Phycobilisome degradation protein NblA"/>
    <property type="match status" value="1"/>
</dbReference>
<dbReference type="Proteomes" id="UP000625316">
    <property type="component" value="Unassembled WGS sequence"/>
</dbReference>
<dbReference type="InterPro" id="IPR036904">
    <property type="entry name" value="NblA_sf"/>
</dbReference>
<keyword evidence="2" id="KW-1185">Reference proteome</keyword>
<evidence type="ECO:0000313" key="1">
    <source>
        <dbReference type="EMBL" id="MBE9032473.1"/>
    </source>
</evidence>
<dbReference type="AlphaFoldDB" id="A0A928VPN1"/>
<name>A0A928VPN1_9CYAN</name>
<dbReference type="EMBL" id="JADEXQ010000107">
    <property type="protein sequence ID" value="MBE9032473.1"/>
    <property type="molecule type" value="Genomic_DNA"/>
</dbReference>
<dbReference type="Pfam" id="PF04485">
    <property type="entry name" value="NblA"/>
    <property type="match status" value="1"/>
</dbReference>
<dbReference type="RefSeq" id="WP_264327290.1">
    <property type="nucleotide sequence ID" value="NZ_JADEXQ010000107.1"/>
</dbReference>
<proteinExistence type="predicted"/>
<accession>A0A928VPN1</accession>
<evidence type="ECO:0000313" key="2">
    <source>
        <dbReference type="Proteomes" id="UP000625316"/>
    </source>
</evidence>